<protein>
    <submittedName>
        <fullName evidence="2">Cell shape determination protein CcmA</fullName>
    </submittedName>
</protein>
<dbReference type="Pfam" id="PF04519">
    <property type="entry name" value="Bactofilin"/>
    <property type="match status" value="1"/>
</dbReference>
<gene>
    <name evidence="2" type="ORF">WS67_22230</name>
</gene>
<proteinExistence type="inferred from homology"/>
<reference evidence="2 3" key="1">
    <citation type="submission" date="2015-11" db="EMBL/GenBank/DDBJ databases">
        <title>Expanding the genomic diversity of Burkholderia species for the development of highly accurate diagnostics.</title>
        <authorList>
            <person name="Sahl J."/>
            <person name="Keim P."/>
            <person name="Wagner D."/>
        </authorList>
    </citation>
    <scope>NUCLEOTIDE SEQUENCE [LARGE SCALE GENOMIC DNA]</scope>
    <source>
        <strain evidence="2 3">TSV85</strain>
    </source>
</reference>
<dbReference type="PANTHER" id="PTHR35024:SF4">
    <property type="entry name" value="POLYMER-FORMING CYTOSKELETAL PROTEIN"/>
    <property type="match status" value="1"/>
</dbReference>
<evidence type="ECO:0000313" key="3">
    <source>
        <dbReference type="Proteomes" id="UP000062788"/>
    </source>
</evidence>
<dbReference type="RefSeq" id="WP_059520280.1">
    <property type="nucleotide sequence ID" value="NZ_LOWA01000056.1"/>
</dbReference>
<dbReference type="Proteomes" id="UP000062788">
    <property type="component" value="Unassembled WGS sequence"/>
</dbReference>
<organism evidence="2 3">
    <name type="scientific">Burkholderia singularis</name>
    <dbReference type="NCBI Taxonomy" id="1503053"/>
    <lineage>
        <taxon>Bacteria</taxon>
        <taxon>Pseudomonadati</taxon>
        <taxon>Pseudomonadota</taxon>
        <taxon>Betaproteobacteria</taxon>
        <taxon>Burkholderiales</taxon>
        <taxon>Burkholderiaceae</taxon>
        <taxon>Burkholderia</taxon>
        <taxon>pseudomallei group</taxon>
    </lineage>
</organism>
<dbReference type="EMBL" id="LOWA01000056">
    <property type="protein sequence ID" value="KVE23922.1"/>
    <property type="molecule type" value="Genomic_DNA"/>
</dbReference>
<name>A0A103DWB8_9BURK</name>
<accession>A0A103DWB8</accession>
<evidence type="ECO:0000256" key="1">
    <source>
        <dbReference type="ARBA" id="ARBA00044755"/>
    </source>
</evidence>
<sequence length="159" mass="16985">MFGKNKSINSISTKITTLISSDVQIIGDVEFGEGLRIDGRITGHVVSRPGSQTLLVVSDQGTIDGNVHGYDVVVNGTINGDVTAEHFVELQPQARITGNIAYQQLRMDCGAAVDGKLTRRENTPGMDAGQPARLLQAIAASDSEGPSHEARRMADELRV</sequence>
<dbReference type="OrthoDB" id="8903691at2"/>
<dbReference type="AlphaFoldDB" id="A0A103DWB8"/>
<dbReference type="InterPro" id="IPR007607">
    <property type="entry name" value="BacA/B"/>
</dbReference>
<dbReference type="PANTHER" id="PTHR35024">
    <property type="entry name" value="HYPOTHETICAL CYTOSOLIC PROTEIN"/>
    <property type="match status" value="1"/>
</dbReference>
<evidence type="ECO:0000313" key="2">
    <source>
        <dbReference type="EMBL" id="KVE23922.1"/>
    </source>
</evidence>
<comment type="caution">
    <text evidence="2">The sequence shown here is derived from an EMBL/GenBank/DDBJ whole genome shotgun (WGS) entry which is preliminary data.</text>
</comment>
<keyword evidence="3" id="KW-1185">Reference proteome</keyword>
<comment type="similarity">
    <text evidence="1">Belongs to the bactofilin family.</text>
</comment>